<feature type="transmembrane region" description="Helical" evidence="6">
    <location>
        <begin position="290"/>
        <end position="312"/>
    </location>
</feature>
<comment type="subcellular location">
    <subcellularLocation>
        <location evidence="1">Cell membrane</location>
        <topology evidence="1">Multi-pass membrane protein</topology>
    </subcellularLocation>
</comment>
<feature type="transmembrane region" description="Helical" evidence="6">
    <location>
        <begin position="161"/>
        <end position="193"/>
    </location>
</feature>
<dbReference type="EMBL" id="FOKV01000001">
    <property type="protein sequence ID" value="SFB93695.1"/>
    <property type="molecule type" value="Genomic_DNA"/>
</dbReference>
<name>A0A1I1F2T4_9FLAO</name>
<evidence type="ECO:0000256" key="2">
    <source>
        <dbReference type="ARBA" id="ARBA00022475"/>
    </source>
</evidence>
<dbReference type="OrthoDB" id="105016at2"/>
<dbReference type="AlphaFoldDB" id="A0A1I1F2T4"/>
<keyword evidence="2" id="KW-1003">Cell membrane</keyword>
<feature type="transmembrane region" description="Helical" evidence="6">
    <location>
        <begin position="16"/>
        <end position="35"/>
    </location>
</feature>
<dbReference type="Pfam" id="PF13440">
    <property type="entry name" value="Polysacc_synt_3"/>
    <property type="match status" value="1"/>
</dbReference>
<sequence>MILSQLKVRKITPEQFFMLSAMGVNLGNYLYNLLLGRILGPEQFANAAILITFLLVLSFIAMTFQLTVAKFTAGYETEKQLHFLNYVKKASLIIGIVASLAVVLFAGQLQNIFNTDSKWMFVIFGVGIPLYFLMSVNRGFYQGSKSFYKLSATYQTEMFSRLVITLLLVTLLANGSSVLIASGILISFVFGLIPFKNSGNFFAKVTLEQSDRKSLVNFIAITAFYELTQIIINNSDILLVKHYFDSYEAGLYASLALIGRLVYFVAWMFVMILLPTVVQKKKNGENTLPVLFKYVGFVSLLAISIITVTYFVPELIIDIMFGDAYTSIAPLLWKYALATSLFAISNVFVYYFLSIDKYMPVALSGIFGMGQVGLIVFFHNSLEQVVLVQIIIIVVLLLIQLAYFFYQHKKKAHLQ</sequence>
<keyword evidence="4 6" id="KW-1133">Transmembrane helix</keyword>
<reference evidence="8" key="1">
    <citation type="submission" date="2016-10" db="EMBL/GenBank/DDBJ databases">
        <authorList>
            <person name="Varghese N."/>
            <person name="Submissions S."/>
        </authorList>
    </citation>
    <scope>NUCLEOTIDE SEQUENCE [LARGE SCALE GENOMIC DNA]</scope>
    <source>
        <strain evidence="8">DSM 24499</strain>
    </source>
</reference>
<feature type="transmembrane region" description="Helical" evidence="6">
    <location>
        <begin position="385"/>
        <end position="406"/>
    </location>
</feature>
<evidence type="ECO:0000313" key="8">
    <source>
        <dbReference type="Proteomes" id="UP000199438"/>
    </source>
</evidence>
<dbReference type="RefSeq" id="WP_092540520.1">
    <property type="nucleotide sequence ID" value="NZ_FOKV01000001.1"/>
</dbReference>
<feature type="transmembrane region" description="Helical" evidence="6">
    <location>
        <begin position="119"/>
        <end position="141"/>
    </location>
</feature>
<feature type="transmembrane region" description="Helical" evidence="6">
    <location>
        <begin position="47"/>
        <end position="66"/>
    </location>
</feature>
<protein>
    <submittedName>
        <fullName evidence="7">Membrane protein involved in the export of O-antigen and teichoic acid</fullName>
    </submittedName>
</protein>
<dbReference type="STRING" id="1334022.SAMN04487907_1011250"/>
<evidence type="ECO:0000256" key="3">
    <source>
        <dbReference type="ARBA" id="ARBA00022692"/>
    </source>
</evidence>
<gene>
    <name evidence="7" type="ORF">SAMN04487907_1011250</name>
</gene>
<evidence type="ECO:0000256" key="4">
    <source>
        <dbReference type="ARBA" id="ARBA00022989"/>
    </source>
</evidence>
<feature type="transmembrane region" description="Helical" evidence="6">
    <location>
        <begin position="360"/>
        <end position="379"/>
    </location>
</feature>
<dbReference type="PANTHER" id="PTHR30250:SF28">
    <property type="entry name" value="POLYSACCHARIDE BIOSYNTHESIS PROTEIN"/>
    <property type="match status" value="1"/>
</dbReference>
<feature type="transmembrane region" description="Helical" evidence="6">
    <location>
        <begin position="252"/>
        <end position="278"/>
    </location>
</feature>
<keyword evidence="5 6" id="KW-0472">Membrane</keyword>
<keyword evidence="8" id="KW-1185">Reference proteome</keyword>
<dbReference type="Proteomes" id="UP000199438">
    <property type="component" value="Unassembled WGS sequence"/>
</dbReference>
<feature type="transmembrane region" description="Helical" evidence="6">
    <location>
        <begin position="86"/>
        <end position="107"/>
    </location>
</feature>
<proteinExistence type="predicted"/>
<dbReference type="GO" id="GO:0005886">
    <property type="term" value="C:plasma membrane"/>
    <property type="evidence" value="ECO:0007669"/>
    <property type="project" value="UniProtKB-SubCell"/>
</dbReference>
<dbReference type="InterPro" id="IPR050833">
    <property type="entry name" value="Poly_Biosynth_Transport"/>
</dbReference>
<organism evidence="7 8">
    <name type="scientific">Zunongwangia mangrovi</name>
    <dbReference type="NCBI Taxonomy" id="1334022"/>
    <lineage>
        <taxon>Bacteria</taxon>
        <taxon>Pseudomonadati</taxon>
        <taxon>Bacteroidota</taxon>
        <taxon>Flavobacteriia</taxon>
        <taxon>Flavobacteriales</taxon>
        <taxon>Flavobacteriaceae</taxon>
        <taxon>Zunongwangia</taxon>
    </lineage>
</organism>
<keyword evidence="3 6" id="KW-0812">Transmembrane</keyword>
<evidence type="ECO:0000256" key="6">
    <source>
        <dbReference type="SAM" id="Phobius"/>
    </source>
</evidence>
<evidence type="ECO:0000313" key="7">
    <source>
        <dbReference type="EMBL" id="SFB93695.1"/>
    </source>
</evidence>
<dbReference type="PANTHER" id="PTHR30250">
    <property type="entry name" value="PST FAMILY PREDICTED COLANIC ACID TRANSPORTER"/>
    <property type="match status" value="1"/>
</dbReference>
<evidence type="ECO:0000256" key="1">
    <source>
        <dbReference type="ARBA" id="ARBA00004651"/>
    </source>
</evidence>
<accession>A0A1I1F2T4</accession>
<evidence type="ECO:0000256" key="5">
    <source>
        <dbReference type="ARBA" id="ARBA00023136"/>
    </source>
</evidence>
<feature type="transmembrane region" description="Helical" evidence="6">
    <location>
        <begin position="332"/>
        <end position="353"/>
    </location>
</feature>